<dbReference type="Pfam" id="PF25213">
    <property type="entry name" value="HVO_A0261_N"/>
    <property type="match status" value="1"/>
</dbReference>
<dbReference type="InterPro" id="IPR057527">
    <property type="entry name" value="HVO_A0261-like_N"/>
</dbReference>
<dbReference type="GeneID" id="72713136"/>
<evidence type="ECO:0000313" key="4">
    <source>
        <dbReference type="Proteomes" id="UP000011689"/>
    </source>
</evidence>
<protein>
    <submittedName>
        <fullName evidence="3">Uncharacterized protein</fullName>
    </submittedName>
</protein>
<comment type="caution">
    <text evidence="3">The sequence shown here is derived from an EMBL/GenBank/DDBJ whole genome shotgun (WGS) entry which is preliminary data.</text>
</comment>
<dbReference type="EMBL" id="AOJO01000049">
    <property type="protein sequence ID" value="ELZ54379.1"/>
    <property type="molecule type" value="Genomic_DNA"/>
</dbReference>
<evidence type="ECO:0000259" key="2">
    <source>
        <dbReference type="Pfam" id="PF25213"/>
    </source>
</evidence>
<dbReference type="InterPro" id="IPR036388">
    <property type="entry name" value="WH-like_DNA-bd_sf"/>
</dbReference>
<organism evidence="3 4">
    <name type="scientific">Halorubrum hochstenium ATCC 700873</name>
    <dbReference type="NCBI Taxonomy" id="1227481"/>
    <lineage>
        <taxon>Archaea</taxon>
        <taxon>Methanobacteriati</taxon>
        <taxon>Methanobacteriota</taxon>
        <taxon>Stenosarchaea group</taxon>
        <taxon>Halobacteria</taxon>
        <taxon>Halobacteriales</taxon>
        <taxon>Haloferacaceae</taxon>
        <taxon>Halorubrum</taxon>
    </lineage>
</organism>
<gene>
    <name evidence="3" type="ORF">C467_12021</name>
</gene>
<dbReference type="STRING" id="1227481.C467_12021"/>
<dbReference type="InterPro" id="IPR013561">
    <property type="entry name" value="FilR1_middle_dom"/>
</dbReference>
<dbReference type="Gene3D" id="1.10.10.10">
    <property type="entry name" value="Winged helix-like DNA-binding domain superfamily/Winged helix DNA-binding domain"/>
    <property type="match status" value="1"/>
</dbReference>
<feature type="domain" description="Methanogenesis regulatory protein FilR1 middle" evidence="1">
    <location>
        <begin position="120"/>
        <end position="250"/>
    </location>
</feature>
<dbReference type="AlphaFoldDB" id="M0F6W5"/>
<dbReference type="PATRIC" id="fig|1227481.4.peg.2375"/>
<sequence length="259" mass="27457">MESDGDALRSALHKRADVFRALADAPASKPELVDRLSSSRSTVDRAIADLEDVDCVESRNGTYSLTAAGRFALAERDRYAAATRTVERAAPLLNELPRDASLPSAFLAGATVSVADPHAPSEAATASSELLERATAMRGLAPTVLKSDVFILNRALDREGLDVEVIAEPEVVEALSALSDTPVASLVSRDSFSLYRSAGPIPYALWVIEGPEGDHAGITFRQTGDATGMVVNDSPDAVEWADAELASRREAATPVDRPV</sequence>
<evidence type="ECO:0000313" key="3">
    <source>
        <dbReference type="EMBL" id="ELZ54379.1"/>
    </source>
</evidence>
<feature type="domain" description="HVO-A0261-like N-terminal" evidence="2">
    <location>
        <begin position="11"/>
        <end position="85"/>
    </location>
</feature>
<proteinExistence type="predicted"/>
<dbReference type="Proteomes" id="UP000011689">
    <property type="component" value="Unassembled WGS sequence"/>
</dbReference>
<dbReference type="InterPro" id="IPR036390">
    <property type="entry name" value="WH_DNA-bd_sf"/>
</dbReference>
<dbReference type="SUPFAM" id="SSF46785">
    <property type="entry name" value="Winged helix' DNA-binding domain"/>
    <property type="match status" value="1"/>
</dbReference>
<reference evidence="3 4" key="1">
    <citation type="journal article" date="2014" name="PLoS Genet.">
        <title>Phylogenetically driven sequencing of extremely halophilic archaea reveals strategies for static and dynamic osmo-response.</title>
        <authorList>
            <person name="Becker E.A."/>
            <person name="Seitzer P.M."/>
            <person name="Tritt A."/>
            <person name="Larsen D."/>
            <person name="Krusor M."/>
            <person name="Yao A.I."/>
            <person name="Wu D."/>
            <person name="Madern D."/>
            <person name="Eisen J.A."/>
            <person name="Darling A.E."/>
            <person name="Facciotti M.T."/>
        </authorList>
    </citation>
    <scope>NUCLEOTIDE SEQUENCE [LARGE SCALE GENOMIC DNA]</scope>
    <source>
        <strain evidence="3 4">ATCC 700873</strain>
    </source>
</reference>
<evidence type="ECO:0000259" key="1">
    <source>
        <dbReference type="Pfam" id="PF08350"/>
    </source>
</evidence>
<dbReference type="Pfam" id="PF08350">
    <property type="entry name" value="FilR1_middle"/>
    <property type="match status" value="1"/>
</dbReference>
<name>M0F6W5_9EURY</name>
<dbReference type="OrthoDB" id="11410at2157"/>
<accession>M0F6W5</accession>
<dbReference type="RefSeq" id="WP_008585534.1">
    <property type="nucleotide sequence ID" value="NZ_AOJO01000049.1"/>
</dbReference>
<keyword evidence="4" id="KW-1185">Reference proteome</keyword>